<feature type="region of interest" description="Disordered" evidence="1">
    <location>
        <begin position="428"/>
        <end position="461"/>
    </location>
</feature>
<feature type="compositionally biased region" description="Polar residues" evidence="1">
    <location>
        <begin position="574"/>
        <end position="592"/>
    </location>
</feature>
<accession>I7M874</accession>
<feature type="compositionally biased region" description="Basic and acidic residues" evidence="1">
    <location>
        <begin position="468"/>
        <end position="485"/>
    </location>
</feature>
<feature type="compositionally biased region" description="Basic and acidic residues" evidence="1">
    <location>
        <begin position="343"/>
        <end position="357"/>
    </location>
</feature>
<dbReference type="EMBL" id="GG662666">
    <property type="protein sequence ID" value="EAR97304.4"/>
    <property type="molecule type" value="Genomic_DNA"/>
</dbReference>
<feature type="compositionally biased region" description="Polar residues" evidence="1">
    <location>
        <begin position="428"/>
        <end position="442"/>
    </location>
</feature>
<feature type="region of interest" description="Disordered" evidence="1">
    <location>
        <begin position="664"/>
        <end position="708"/>
    </location>
</feature>
<evidence type="ECO:0000256" key="1">
    <source>
        <dbReference type="SAM" id="MobiDB-lite"/>
    </source>
</evidence>
<feature type="compositionally biased region" description="Basic and acidic residues" evidence="1">
    <location>
        <begin position="800"/>
        <end position="815"/>
    </location>
</feature>
<feature type="region of interest" description="Disordered" evidence="1">
    <location>
        <begin position="388"/>
        <end position="409"/>
    </location>
</feature>
<feature type="compositionally biased region" description="Basic residues" evidence="1">
    <location>
        <begin position="396"/>
        <end position="407"/>
    </location>
</feature>
<feature type="region of interest" description="Disordered" evidence="1">
    <location>
        <begin position="343"/>
        <end position="375"/>
    </location>
</feature>
<dbReference type="Proteomes" id="UP000009168">
    <property type="component" value="Unassembled WGS sequence"/>
</dbReference>
<dbReference type="RefSeq" id="XP_001017549.4">
    <property type="nucleotide sequence ID" value="XM_001017549.4"/>
</dbReference>
<feature type="compositionally biased region" description="Low complexity" evidence="1">
    <location>
        <begin position="827"/>
        <end position="840"/>
    </location>
</feature>
<organism evidence="2 3">
    <name type="scientific">Tetrahymena thermophila (strain SB210)</name>
    <dbReference type="NCBI Taxonomy" id="312017"/>
    <lineage>
        <taxon>Eukaryota</taxon>
        <taxon>Sar</taxon>
        <taxon>Alveolata</taxon>
        <taxon>Ciliophora</taxon>
        <taxon>Intramacronucleata</taxon>
        <taxon>Oligohymenophorea</taxon>
        <taxon>Hymenostomatida</taxon>
        <taxon>Tetrahymenina</taxon>
        <taxon>Tetrahymenidae</taxon>
        <taxon>Tetrahymena</taxon>
    </lineage>
</organism>
<sequence length="910" mass="106104">MISPSESQKTQQQILPNFGFCQDKQIFQHDLNENNINQQHQKILSKIEEKPNIKQNKHILERMHDEQSHDEEHELRGYEWIQSTNEEDFQIMKNVCYLEQFLDMYDDLEEEDFLHLDIPQFMQYLENSESESESIQSDEEEMEDQFEDNDLIQNVNTHRYSESRLLNTNLKNEQGVKKTDEFQKFDQPANNAESTMNAEAVVKNNKIITNMKNKGKNQMSQNSIDSQREDDIYSQINQKGKAKRYQSSLALLAQEQFIRISKYGDIALTSNIARKNPKSDDFYDQEDSFIDDDQVDTELKQLAICEADYDDFFMVEGGLQDLVKSSEFRERLKDIQEYRDTKKIENHLKTDKKEKQPNPKIKISSENSKNLSFNEKKQQGLNLLMDAEDEEDDKQIKKKKKNAAKNKKQFDLLHLKQPTFQEEMLQNAQNTKIQPAKTQPNEKLTKNYKKQNQKSTKDSCEQISNNEIDLKSKDMAQQDTKAKAEGDNTNKIICLQNINNIHQQNQQAAYDQQISRKRTKKSSNPIPEIPEKIEISKQQRKKKSTQKPKQSGNQDEDELAKAVIVIDDTDEEQQIQNQKRNSTTIDKSQEVNQIQQKQNIGFAENQSTPGKLQQQLSNSKPIIQINVSSSKKLNENSNNQPQPKDRIRLVKALKIKHTYSDTRDTENYIKTRSQRNESKSASQQDIDSVSEMLPSTKNNKTEQYKKNNQKSLQNLESNSIQSLQDMQINKKRNANSVDQKQISYLKDIKQSEEISQSKVAKRSLSLVNSKVFLEEQPLEFKSKIDEQQSQKLKRKIINPKKKDQLDSVDNKKESRNSGNYNKDQQKTENNNNNSTNENDSMINKLKQNLDQAEQKVQKSNKSKKDKDKSQEADVMVLQKNITKTDKRKRDKDIAEEANIIAQKSDKRIKE</sequence>
<feature type="compositionally biased region" description="Polar residues" evidence="1">
    <location>
        <begin position="364"/>
        <end position="373"/>
    </location>
</feature>
<feature type="region of interest" description="Disordered" evidence="1">
    <location>
        <begin position="466"/>
        <end position="485"/>
    </location>
</feature>
<dbReference type="GeneID" id="7846752"/>
<evidence type="ECO:0000313" key="2">
    <source>
        <dbReference type="EMBL" id="EAR97304.4"/>
    </source>
</evidence>
<feature type="compositionally biased region" description="Basic and acidic residues" evidence="1">
    <location>
        <begin position="852"/>
        <end position="871"/>
    </location>
</feature>
<dbReference type="KEGG" id="tet:TTHERM_00335810"/>
<dbReference type="OrthoDB" id="292701at2759"/>
<reference evidence="3" key="1">
    <citation type="journal article" date="2006" name="PLoS Biol.">
        <title>Macronuclear genome sequence of the ciliate Tetrahymena thermophila, a model eukaryote.</title>
        <authorList>
            <person name="Eisen J.A."/>
            <person name="Coyne R.S."/>
            <person name="Wu M."/>
            <person name="Wu D."/>
            <person name="Thiagarajan M."/>
            <person name="Wortman J.R."/>
            <person name="Badger J.H."/>
            <person name="Ren Q."/>
            <person name="Amedeo P."/>
            <person name="Jones K.M."/>
            <person name="Tallon L.J."/>
            <person name="Delcher A.L."/>
            <person name="Salzberg S.L."/>
            <person name="Silva J.C."/>
            <person name="Haas B.J."/>
            <person name="Majoros W.H."/>
            <person name="Farzad M."/>
            <person name="Carlton J.M."/>
            <person name="Smith R.K. Jr."/>
            <person name="Garg J."/>
            <person name="Pearlman R.E."/>
            <person name="Karrer K.M."/>
            <person name="Sun L."/>
            <person name="Manning G."/>
            <person name="Elde N.C."/>
            <person name="Turkewitz A.P."/>
            <person name="Asai D.J."/>
            <person name="Wilkes D.E."/>
            <person name="Wang Y."/>
            <person name="Cai H."/>
            <person name="Collins K."/>
            <person name="Stewart B.A."/>
            <person name="Lee S.R."/>
            <person name="Wilamowska K."/>
            <person name="Weinberg Z."/>
            <person name="Ruzzo W.L."/>
            <person name="Wloga D."/>
            <person name="Gaertig J."/>
            <person name="Frankel J."/>
            <person name="Tsao C.-C."/>
            <person name="Gorovsky M.A."/>
            <person name="Keeling P.J."/>
            <person name="Waller R.F."/>
            <person name="Patron N.J."/>
            <person name="Cherry J.M."/>
            <person name="Stover N.A."/>
            <person name="Krieger C.J."/>
            <person name="del Toro C."/>
            <person name="Ryder H.F."/>
            <person name="Williamson S.C."/>
            <person name="Barbeau R.A."/>
            <person name="Hamilton E.P."/>
            <person name="Orias E."/>
        </authorList>
    </citation>
    <scope>NUCLEOTIDE SEQUENCE [LARGE SCALE GENOMIC DNA]</scope>
    <source>
        <strain evidence="3">SB210</strain>
    </source>
</reference>
<dbReference type="InParanoid" id="I7M874"/>
<gene>
    <name evidence="2" type="ORF">TTHERM_00335810</name>
</gene>
<feature type="region of interest" description="Disordered" evidence="1">
    <location>
        <begin position="506"/>
        <end position="592"/>
    </location>
</feature>
<name>I7M874_TETTS</name>
<feature type="region of interest" description="Disordered" evidence="1">
    <location>
        <begin position="785"/>
        <end position="891"/>
    </location>
</feature>
<dbReference type="STRING" id="312017.I7M874"/>
<protein>
    <submittedName>
        <fullName evidence="2">Uncharacterized protein</fullName>
    </submittedName>
</protein>
<keyword evidence="3" id="KW-1185">Reference proteome</keyword>
<proteinExistence type="predicted"/>
<dbReference type="AlphaFoldDB" id="I7M874"/>
<feature type="compositionally biased region" description="Polar residues" evidence="1">
    <location>
        <begin position="679"/>
        <end position="698"/>
    </location>
</feature>
<evidence type="ECO:0000313" key="3">
    <source>
        <dbReference type="Proteomes" id="UP000009168"/>
    </source>
</evidence>
<feature type="compositionally biased region" description="Basic and acidic residues" evidence="1">
    <location>
        <begin position="664"/>
        <end position="678"/>
    </location>
</feature>